<dbReference type="InterPro" id="IPR035965">
    <property type="entry name" value="PAS-like_dom_sf"/>
</dbReference>
<dbReference type="Gene3D" id="3.30.450.20">
    <property type="entry name" value="PAS domain"/>
    <property type="match status" value="1"/>
</dbReference>
<name>D4XHF3_9BURK</name>
<dbReference type="AlphaFoldDB" id="D4XHF3"/>
<evidence type="ECO:0008006" key="3">
    <source>
        <dbReference type="Google" id="ProtNLM"/>
    </source>
</evidence>
<dbReference type="Proteomes" id="UP000004510">
    <property type="component" value="Unassembled WGS sequence"/>
</dbReference>
<dbReference type="EMBL" id="ADMS01000115">
    <property type="protein sequence ID" value="EFF73714.1"/>
    <property type="molecule type" value="Genomic_DNA"/>
</dbReference>
<dbReference type="HOGENOM" id="CLU_3148256_0_0_4"/>
<comment type="caution">
    <text evidence="1">The sequence shown here is derived from an EMBL/GenBank/DDBJ whole genome shotgun (WGS) entry which is preliminary data.</text>
</comment>
<evidence type="ECO:0000313" key="1">
    <source>
        <dbReference type="EMBL" id="EFF73714.1"/>
    </source>
</evidence>
<evidence type="ECO:0000313" key="2">
    <source>
        <dbReference type="Proteomes" id="UP000004510"/>
    </source>
</evidence>
<proteinExistence type="predicted"/>
<organism evidence="1 2">
    <name type="scientific">Achromobacter piechaudii ATCC 43553</name>
    <dbReference type="NCBI Taxonomy" id="742159"/>
    <lineage>
        <taxon>Bacteria</taxon>
        <taxon>Pseudomonadati</taxon>
        <taxon>Pseudomonadota</taxon>
        <taxon>Betaproteobacteria</taxon>
        <taxon>Burkholderiales</taxon>
        <taxon>Alcaligenaceae</taxon>
        <taxon>Achromobacter</taxon>
    </lineage>
</organism>
<reference evidence="2" key="1">
    <citation type="submission" date="2010-03" db="EMBL/GenBank/DDBJ databases">
        <title>Complete sequence of Mobiluncus curtisii ATCC 43063.</title>
        <authorList>
            <person name="Muzny D."/>
            <person name="Qin X."/>
            <person name="Deng J."/>
            <person name="Jiang H."/>
            <person name="Liu Y."/>
            <person name="Qu J."/>
            <person name="Song X.-Z."/>
            <person name="Zhang L."/>
            <person name="Thornton R."/>
            <person name="Coyle M."/>
            <person name="Francisco L."/>
            <person name="Jackson L."/>
            <person name="Javaid M."/>
            <person name="Korchina V."/>
            <person name="Kovar C."/>
            <person name="Mata R."/>
            <person name="Mathew T."/>
            <person name="Ngo R."/>
            <person name="Nguyen L."/>
            <person name="Nguyen N."/>
            <person name="Okwuonu G."/>
            <person name="Ongeri F."/>
            <person name="Pham C."/>
            <person name="Simmons D."/>
            <person name="Wilczek-Boney K."/>
            <person name="Hale W."/>
            <person name="Jakkamsetti A."/>
            <person name="Pham P."/>
            <person name="Ruth R."/>
            <person name="San Lucas F."/>
            <person name="Warren J."/>
            <person name="Zhang J."/>
            <person name="Zhao Z."/>
            <person name="Zhou C."/>
            <person name="Zhu D."/>
            <person name="Lee S."/>
            <person name="Bess C."/>
            <person name="Blankenburg K."/>
            <person name="Forbes L."/>
            <person name="Fu Q."/>
            <person name="Gubbala S."/>
            <person name="Hirani K."/>
            <person name="Jayaseelan J.C."/>
            <person name="Lara F."/>
            <person name="Munidasa M."/>
            <person name="Palculict T."/>
            <person name="Patil S."/>
            <person name="Pu L.-L."/>
            <person name="Saada N."/>
            <person name="Tang L."/>
            <person name="Weissenberger G."/>
            <person name="Zhu Y."/>
            <person name="Hemphill L."/>
            <person name="Shang Y."/>
            <person name="Youmans B."/>
            <person name="Ayvaz T."/>
            <person name="Ross M."/>
            <person name="Santibanez J."/>
            <person name="Aqrawi P."/>
            <person name="Gross S."/>
            <person name="Joshi V."/>
            <person name="Fowler G."/>
            <person name="Nazareth L."/>
            <person name="Reid J."/>
            <person name="Worley K."/>
            <person name="Petrosino J."/>
            <person name="Highlander S."/>
            <person name="Gibbs R."/>
            <person name="Gibbs R."/>
        </authorList>
    </citation>
    <scope>NUCLEOTIDE SEQUENCE [LARGE SCALE GENOMIC DNA]</scope>
    <source>
        <strain evidence="2">ATCC 43553</strain>
    </source>
</reference>
<accession>D4XHF3</accession>
<protein>
    <recommendedName>
        <fullName evidence="3">PAS domain-containing protein</fullName>
    </recommendedName>
</protein>
<sequence>MLDSLSDGFMSIDKSWRFTYLNDTAERYLQQERKNSSDAKSGSVTRTW</sequence>
<gene>
    <name evidence="1" type="ORF">HMPREF0004_4900</name>
</gene>
<dbReference type="SUPFAM" id="SSF55785">
    <property type="entry name" value="PYP-like sensor domain (PAS domain)"/>
    <property type="match status" value="1"/>
</dbReference>